<feature type="compositionally biased region" description="Basic and acidic residues" evidence="1">
    <location>
        <begin position="2168"/>
        <end position="2177"/>
    </location>
</feature>
<feature type="region of interest" description="Disordered" evidence="1">
    <location>
        <begin position="2168"/>
        <end position="2188"/>
    </location>
</feature>
<reference evidence="2 3" key="1">
    <citation type="journal article" date="2020" name="Nat. Commun.">
        <title>Genome of Tripterygium wilfordii and identification of cytochrome P450 involved in triptolide biosynthesis.</title>
        <authorList>
            <person name="Tu L."/>
            <person name="Su P."/>
            <person name="Zhang Z."/>
            <person name="Gao L."/>
            <person name="Wang J."/>
            <person name="Hu T."/>
            <person name="Zhou J."/>
            <person name="Zhang Y."/>
            <person name="Zhao Y."/>
            <person name="Liu Y."/>
            <person name="Song Y."/>
            <person name="Tong Y."/>
            <person name="Lu Y."/>
            <person name="Yang J."/>
            <person name="Xu C."/>
            <person name="Jia M."/>
            <person name="Peters R.J."/>
            <person name="Huang L."/>
            <person name="Gao W."/>
        </authorList>
    </citation>
    <scope>NUCLEOTIDE SEQUENCE [LARGE SCALE GENOMIC DNA]</scope>
    <source>
        <strain evidence="3">cv. XIE 37</strain>
        <tissue evidence="2">Leaf</tissue>
    </source>
</reference>
<dbReference type="PANTHER" id="PTHR13650:SF0">
    <property type="entry name" value="SPATACSIN"/>
    <property type="match status" value="1"/>
</dbReference>
<sequence>MDSSLCGEGPAILQLHKWDPCCLQLNLSEFREAFISPTRELLLLMSYQCEALLLPLIRGDSSNSSFLQCSQGESFQTSCPLKLHVATSNLPSRLDLKDDLQCASGSATDFDHGVPLEFKFPKSHSYPFVFDVKSLAWGVCGDTYNQHRDVFFREFLFVCSSQGVTVHAFCHSDQISALEGIVEGDFQQGRWMDWGPSESGPSMEEVVSSTACCEDTVIGGNLPNGHGVTAKGEDGYDGLSRSSASKRWLRSFFTKAETVESRGNIWTKFPGKLAFPSSANVVSFSIFDSPLVDFPSHGASSNKDECLQEAVLGTKNDMPTTSTLSSSGLNRKNTVSPDFFSVGGNGLSKCFRVFSSNSHRVIGFIFNLVDSLSVNISHDSEGSRGQKLLILIARLDSWGIRWVSSVKLDEHVSNCPVVDWTDFCFSDNLLVCLNASGLIFFYDAMSGDHIAHLDILQSCGLSPQSKLQEKQPIAADMEIVRKRTFRRLIVASYTSLLAAVDEYGVIYVICPADYVPDRYYSCDKFLPNFHRLGPEILVSWEVAGSDIGHQKLQCNFSCSSRVNDSSTGNGNSNFLDNPGSFLSKELHNCKHHGKEEQCDFCFSGFSSASKILCQRSIDSGVQSHLMRKIFLPTNGHDDNDCIFLSPLGITRLIRKHDVRDHNRKQIVQFDLHTVSGIRDDRCVDIGGQNLFLQGKEESHVGEAVGCTFQGCFYLVTETGLSVVLPSVSVSSNFLPLETLGYRQPYINTCIQHQGRSAMEISQLKQPLSPWKVEVLDRVLLYEGPEEADRLCLENGWDLKISRIRWLQLALHYLDFDEVARSLEMLVDVNLAEEGILRLLFAAVFLMVHKKSNDMEVSAASRLLLLATSFATKMIRNYGTLQLKKDAYILQGFGGSHLLSLPPDSPEKDHDDLGISGKLHEMARFLEIIRNMQCQLNAKYKKPGQGSVDSGDLFNLVDTNVSQDESQLSIVTSDSIQLETYNGQELSFPVSAMGSNNAEKLALTPKDTLDSITDDSDKVSALVLQAKILGKNVLPLENPKDMMARWKLDNLDLKTVVNDALLSGRLPLAVLQLHLHHSKDFTADKESPDTFTEVRDIGRAIAYDLFLKGETGLAVLTLQRLGEDIETCLKQLLFGTVRRSLRLQVAEEMRRFGYLGPYEWKMLDRILLVERLYPSGSFWKTFLTRQKELTTFTSSSPGGVNLCLLHPHFFNNLLIECGEIDGVVLGSWTSFSEDCSDHLVDEDGARAGYWAAAAVWSSAWDQKTIDRIALDQPFLMGVHVLWESKLEYYICHNDWEEIYKLLDVIPTSVLLNGSLQVALNGLQPSSVVEGDADFPDNGRYICSIDELDAMCMDIPGIRIFRFSDIAASSMWLRRFMEQKLARNLVFVKEYWEGTAEIVSLLAHSGFITRRNNIPADEDVAESPSSVGRHHVDTVQALHKLVVHHCVRHNLPNLLDLYLDNHTLVLDNALLCSLLEAAGECQWARWLLLSRIKGREYDASFSNARSIMSRALAPDSSLSVLDVDEIICNVDDIAEGGGEMAALATLMYAPAPVQNCLSSGSVKRHSGSSAQCTLENLRPTLQHFPTVWRTLVAASLGQDKACNFVATKTNNVLADYLNWRDNIFFSATRDTSLLQMLPCWFPKAVRRLIQLYVQGPLGWQSVSCLPTGESLLDRDVDFYINAEEHTEISAISWEATIQKHVEEELYDSSIEETGIGLEHHLHRGRALAAFNHILGIRVQKLKSEGQSKALTYGQANVQSDVQTLLAPIVPSEESLISFAIPLAITHFEDSVMVASCAFLLELCGLSASILRVDIAALRRISLYYKTTENSENYTKLSNGSAFHAVSHEGDALESLARALAEEYLHQHSAKSAKANPNSPLSRQPSRALMLVLQHLENASLPLMVHGKTCGSWLSTGDGNGNELRSQQKVASQHWNLVTAFCQMHQLPLSTKYLVVLARDNDWVGFLSEAQVGGYTFDTVVQVASKEFGDPRLKIHILTVLKTMQSRKKASSSSYSDAAEENETFFSDENIYIHAELFRILADCEKQKNPAEALLKKAKALSWSVLAMIASCFPDVSPLSCLTVWLEITAARETSSIKVNDIASQISDNVGAAVEATNIQPAGSKILTLHYNRQNPKRRRLMEPISVDASSDVSSAYTGAKISSRQGLMTEEKSKLEIGEKNNVSSDSEEGPASLSKMVAVLCEQRLFVPLLRAFDMFLPSCSLLPFIRALQAFSQMRLSEASAHLGSFSSRVKEEPFHVVSNTGREGKIGKSWMGSTAVNAADAMLSTCPSPYEKRCLLQLLAATDFGDGGSAATHYRRLYWKINLAEPSLRKDSGIHLGNETFDDGSLLTALEKSGYWEQARNWARQLEASGGPWKSAIHHVTESQAESMVAEWKEFLWDVPEERVALWGHCQMLFIRYSFPALQAGLFFLRHAEAVEKDLPARELHELLLLYFSG</sequence>
<evidence type="ECO:0000313" key="2">
    <source>
        <dbReference type="EMBL" id="KAF5727678.1"/>
    </source>
</evidence>
<dbReference type="Proteomes" id="UP000593562">
    <property type="component" value="Unassembled WGS sequence"/>
</dbReference>
<dbReference type="GO" id="GO:0005737">
    <property type="term" value="C:cytoplasm"/>
    <property type="evidence" value="ECO:0007669"/>
    <property type="project" value="TreeGrafter"/>
</dbReference>
<accession>A0A7J7C0Q5</accession>
<dbReference type="InParanoid" id="A0A7J7C0Q5"/>
<keyword evidence="3" id="KW-1185">Reference proteome</keyword>
<dbReference type="EMBL" id="JAAARO010000022">
    <property type="protein sequence ID" value="KAF5727678.1"/>
    <property type="molecule type" value="Genomic_DNA"/>
</dbReference>
<evidence type="ECO:0000313" key="3">
    <source>
        <dbReference type="Proteomes" id="UP000593562"/>
    </source>
</evidence>
<protein>
    <recommendedName>
        <fullName evidence="4">Spatacsin C-terminal domain-containing protein</fullName>
    </recommendedName>
</protein>
<dbReference type="FunCoup" id="A0A7J7C0Q5">
    <property type="interactions" value="4090"/>
</dbReference>
<proteinExistence type="predicted"/>
<gene>
    <name evidence="2" type="ORF">HS088_TW22G01374</name>
</gene>
<evidence type="ECO:0000256" key="1">
    <source>
        <dbReference type="SAM" id="MobiDB-lite"/>
    </source>
</evidence>
<organism evidence="2 3">
    <name type="scientific">Tripterygium wilfordii</name>
    <name type="common">Thunder God vine</name>
    <dbReference type="NCBI Taxonomy" id="458696"/>
    <lineage>
        <taxon>Eukaryota</taxon>
        <taxon>Viridiplantae</taxon>
        <taxon>Streptophyta</taxon>
        <taxon>Embryophyta</taxon>
        <taxon>Tracheophyta</taxon>
        <taxon>Spermatophyta</taxon>
        <taxon>Magnoliopsida</taxon>
        <taxon>eudicotyledons</taxon>
        <taxon>Gunneridae</taxon>
        <taxon>Pentapetalae</taxon>
        <taxon>rosids</taxon>
        <taxon>fabids</taxon>
        <taxon>Celastrales</taxon>
        <taxon>Celastraceae</taxon>
        <taxon>Tripterygium</taxon>
    </lineage>
</organism>
<dbReference type="InterPro" id="IPR028103">
    <property type="entry name" value="Spatacsin"/>
</dbReference>
<dbReference type="PANTHER" id="PTHR13650">
    <property type="entry name" value="SPATACSIN"/>
    <property type="match status" value="1"/>
</dbReference>
<comment type="caution">
    <text evidence="2">The sequence shown here is derived from an EMBL/GenBank/DDBJ whole genome shotgun (WGS) entry which is preliminary data.</text>
</comment>
<name>A0A7J7C0Q5_TRIWF</name>
<evidence type="ECO:0008006" key="4">
    <source>
        <dbReference type="Google" id="ProtNLM"/>
    </source>
</evidence>